<accession>A0ABT0FPR1</accession>
<proteinExistence type="predicted"/>
<reference evidence="1 2" key="1">
    <citation type="submission" date="2022-04" db="EMBL/GenBank/DDBJ databases">
        <title>Genome draft of Actinomadura sp. ATCC 31491.</title>
        <authorList>
            <person name="Shi X."/>
            <person name="Du Y."/>
        </authorList>
    </citation>
    <scope>NUCLEOTIDE SEQUENCE [LARGE SCALE GENOMIC DNA]</scope>
    <source>
        <strain evidence="1 2">ATCC 31491</strain>
    </source>
</reference>
<sequence>MPLYMAANGAMATTAELSPVTTGTAIKTLLQIATPSTRGIRVVEWGISFDGAAAATPIRCELIDTNVAATVTAHVAAGVQPYSDPGATASLMTLGTSATGYTATAEGSITATRTGDVQLIAPTTQYIKQWPLGREFAVAASRFLRVRVKAGAAVNAYCYVIWEE</sequence>
<organism evidence="1 2">
    <name type="scientific">Actinomadura luzonensis</name>
    <dbReference type="NCBI Taxonomy" id="2805427"/>
    <lineage>
        <taxon>Bacteria</taxon>
        <taxon>Bacillati</taxon>
        <taxon>Actinomycetota</taxon>
        <taxon>Actinomycetes</taxon>
        <taxon>Streptosporangiales</taxon>
        <taxon>Thermomonosporaceae</taxon>
        <taxon>Actinomadura</taxon>
    </lineage>
</organism>
<protein>
    <recommendedName>
        <fullName evidence="3">Virion structural protein</fullName>
    </recommendedName>
</protein>
<keyword evidence="2" id="KW-1185">Reference proteome</keyword>
<evidence type="ECO:0000313" key="1">
    <source>
        <dbReference type="EMBL" id="MCK2214297.1"/>
    </source>
</evidence>
<evidence type="ECO:0008006" key="3">
    <source>
        <dbReference type="Google" id="ProtNLM"/>
    </source>
</evidence>
<comment type="caution">
    <text evidence="1">The sequence shown here is derived from an EMBL/GenBank/DDBJ whole genome shotgun (WGS) entry which is preliminary data.</text>
</comment>
<dbReference type="EMBL" id="JAKRKC020000001">
    <property type="protein sequence ID" value="MCK2214297.1"/>
    <property type="molecule type" value="Genomic_DNA"/>
</dbReference>
<dbReference type="RefSeq" id="WP_242380742.1">
    <property type="nucleotide sequence ID" value="NZ_JAKRKC020000001.1"/>
</dbReference>
<evidence type="ECO:0000313" key="2">
    <source>
        <dbReference type="Proteomes" id="UP001317259"/>
    </source>
</evidence>
<dbReference type="Proteomes" id="UP001317259">
    <property type="component" value="Unassembled WGS sequence"/>
</dbReference>
<gene>
    <name evidence="1" type="ORF">MF672_010910</name>
</gene>
<name>A0ABT0FPR1_9ACTN</name>